<proteinExistence type="predicted"/>
<accession>A0AA41Q0K4</accession>
<evidence type="ECO:0000313" key="3">
    <source>
        <dbReference type="EMBL" id="MCF2528219.1"/>
    </source>
</evidence>
<dbReference type="Proteomes" id="UP001165378">
    <property type="component" value="Unassembled WGS sequence"/>
</dbReference>
<dbReference type="Pfam" id="PF13472">
    <property type="entry name" value="Lipase_GDSL_2"/>
    <property type="match status" value="1"/>
</dbReference>
<dbReference type="InterPro" id="IPR036514">
    <property type="entry name" value="SGNH_hydro_sf"/>
</dbReference>
<comment type="caution">
    <text evidence="3">The sequence shown here is derived from an EMBL/GenBank/DDBJ whole genome shotgun (WGS) entry which is preliminary data.</text>
</comment>
<dbReference type="PANTHER" id="PTHR30383">
    <property type="entry name" value="THIOESTERASE 1/PROTEASE 1/LYSOPHOSPHOLIPASE L1"/>
    <property type="match status" value="1"/>
</dbReference>
<evidence type="ECO:0000259" key="2">
    <source>
        <dbReference type="Pfam" id="PF13472"/>
    </source>
</evidence>
<feature type="region of interest" description="Disordered" evidence="1">
    <location>
        <begin position="318"/>
        <end position="366"/>
    </location>
</feature>
<name>A0AA41Q0K4_9ACTN</name>
<gene>
    <name evidence="3" type="ORF">LZ495_13425</name>
</gene>
<dbReference type="AlphaFoldDB" id="A0AA41Q0K4"/>
<dbReference type="InterPro" id="IPR013830">
    <property type="entry name" value="SGNH_hydro"/>
</dbReference>
<keyword evidence="3" id="KW-0378">Hydrolase</keyword>
<dbReference type="GO" id="GO:0004622">
    <property type="term" value="F:phosphatidylcholine lysophospholipase activity"/>
    <property type="evidence" value="ECO:0007669"/>
    <property type="project" value="TreeGrafter"/>
</dbReference>
<keyword evidence="4" id="KW-1185">Reference proteome</keyword>
<reference evidence="3" key="1">
    <citation type="submission" date="2022-01" db="EMBL/GenBank/DDBJ databases">
        <title>Genome-Based Taxonomic Classification of the Phylum Actinobacteria.</title>
        <authorList>
            <person name="Gao Y."/>
        </authorList>
    </citation>
    <scope>NUCLEOTIDE SEQUENCE</scope>
    <source>
        <strain evidence="3">KLBMP 8922</strain>
    </source>
</reference>
<feature type="compositionally biased region" description="Low complexity" evidence="1">
    <location>
        <begin position="326"/>
        <end position="351"/>
    </location>
</feature>
<feature type="domain" description="SGNH hydrolase-type esterase" evidence="2">
    <location>
        <begin position="72"/>
        <end position="247"/>
    </location>
</feature>
<sequence>MMRTRAARRIAAAAAFGGGGVGVLTGAMVAVLYAEAKIARRTVGEPVGEPPPSDGVYGEYPEAEGPPIRLAVIGDSSAAGLGVDNPLHTPGARIACGLAAVAERPVHLVNVAKSGARSSDLERQVTLALAAEPDVAMIMVGANDVTHQVRPADSVRRLEQATRRLLAAGCEVVVGTCPDLGTIEPIAQPLRYLARQWSRSLAAAQTIAVVEAGGRTVSIGALLGPEFAARPGDLFGPDRFHPSAEGYSTAAMAVLPSVCAALDLWPLDEERPDSFRGEGVLPIAVAAVEAVEEGGTEVAGTRVAGNERGPRGRWALLRHRRRQRIPEPTALGEPGAEAEGAPADGSAEGPGSEPAEATGAPSSSLI</sequence>
<dbReference type="CDD" id="cd01836">
    <property type="entry name" value="FeeA_FeeB_like"/>
    <property type="match status" value="1"/>
</dbReference>
<dbReference type="EMBL" id="JAKFHA010000006">
    <property type="protein sequence ID" value="MCF2528219.1"/>
    <property type="molecule type" value="Genomic_DNA"/>
</dbReference>
<evidence type="ECO:0000313" key="4">
    <source>
        <dbReference type="Proteomes" id="UP001165378"/>
    </source>
</evidence>
<dbReference type="InterPro" id="IPR051532">
    <property type="entry name" value="Ester_Hydrolysis_Enzymes"/>
</dbReference>
<dbReference type="SUPFAM" id="SSF52266">
    <property type="entry name" value="SGNH hydrolase"/>
    <property type="match status" value="1"/>
</dbReference>
<dbReference type="PANTHER" id="PTHR30383:SF5">
    <property type="entry name" value="SGNH HYDROLASE-TYPE ESTERASE DOMAIN-CONTAINING PROTEIN"/>
    <property type="match status" value="1"/>
</dbReference>
<protein>
    <submittedName>
        <fullName evidence="3">SGNH/GDSL hydrolase family protein</fullName>
    </submittedName>
</protein>
<evidence type="ECO:0000256" key="1">
    <source>
        <dbReference type="SAM" id="MobiDB-lite"/>
    </source>
</evidence>
<dbReference type="RefSeq" id="WP_235052390.1">
    <property type="nucleotide sequence ID" value="NZ_JAKFHA010000006.1"/>
</dbReference>
<dbReference type="Gene3D" id="3.40.50.1110">
    <property type="entry name" value="SGNH hydrolase"/>
    <property type="match status" value="1"/>
</dbReference>
<organism evidence="3 4">
    <name type="scientific">Yinghuangia soli</name>
    <dbReference type="NCBI Taxonomy" id="2908204"/>
    <lineage>
        <taxon>Bacteria</taxon>
        <taxon>Bacillati</taxon>
        <taxon>Actinomycetota</taxon>
        <taxon>Actinomycetes</taxon>
        <taxon>Kitasatosporales</taxon>
        <taxon>Streptomycetaceae</taxon>
        <taxon>Yinghuangia</taxon>
    </lineage>
</organism>